<dbReference type="RefSeq" id="WP_200506214.1">
    <property type="nucleotide sequence ID" value="NZ_JAEHFX010000005.1"/>
</dbReference>
<feature type="transmembrane region" description="Helical" evidence="1">
    <location>
        <begin position="45"/>
        <end position="63"/>
    </location>
</feature>
<dbReference type="Pfam" id="PF06713">
    <property type="entry name" value="bPH_4"/>
    <property type="match status" value="1"/>
</dbReference>
<name>A0ABS1C4A9_9BACT</name>
<accession>A0ABS1C4A9</accession>
<evidence type="ECO:0000313" key="3">
    <source>
        <dbReference type="EMBL" id="MBK0403458.1"/>
    </source>
</evidence>
<organism evidence="3 4">
    <name type="scientific">Adhaeribacter terrigena</name>
    <dbReference type="NCBI Taxonomy" id="2793070"/>
    <lineage>
        <taxon>Bacteria</taxon>
        <taxon>Pseudomonadati</taxon>
        <taxon>Bacteroidota</taxon>
        <taxon>Cytophagia</taxon>
        <taxon>Cytophagales</taxon>
        <taxon>Hymenobacteraceae</taxon>
        <taxon>Adhaeribacter</taxon>
    </lineage>
</organism>
<reference evidence="3 4" key="1">
    <citation type="submission" date="2020-12" db="EMBL/GenBank/DDBJ databases">
        <title>Bacterial novel species Adhaeribacter sp. BT258 isolated from soil.</title>
        <authorList>
            <person name="Jung H.-Y."/>
        </authorList>
    </citation>
    <scope>NUCLEOTIDE SEQUENCE [LARGE SCALE GENOMIC DNA]</scope>
    <source>
        <strain evidence="3 4">BT258</strain>
    </source>
</reference>
<evidence type="ECO:0000256" key="1">
    <source>
        <dbReference type="SAM" id="Phobius"/>
    </source>
</evidence>
<dbReference type="Proteomes" id="UP000644147">
    <property type="component" value="Unassembled WGS sequence"/>
</dbReference>
<evidence type="ECO:0000313" key="4">
    <source>
        <dbReference type="Proteomes" id="UP000644147"/>
    </source>
</evidence>
<keyword evidence="1" id="KW-1133">Transmembrane helix</keyword>
<gene>
    <name evidence="3" type="ORF">I5M27_10715</name>
</gene>
<comment type="caution">
    <text evidence="3">The sequence shown here is derived from an EMBL/GenBank/DDBJ whole genome shotgun (WGS) entry which is preliminary data.</text>
</comment>
<feature type="transmembrane region" description="Helical" evidence="1">
    <location>
        <begin position="16"/>
        <end position="33"/>
    </location>
</feature>
<protein>
    <submittedName>
        <fullName evidence="3">PH domain-containing protein</fullName>
    </submittedName>
</protein>
<dbReference type="InterPro" id="IPR009589">
    <property type="entry name" value="PH_YyaB-like"/>
</dbReference>
<feature type="domain" description="Uncharacterized protein YyaB-like PH" evidence="2">
    <location>
        <begin position="68"/>
        <end position="143"/>
    </location>
</feature>
<evidence type="ECO:0000259" key="2">
    <source>
        <dbReference type="Pfam" id="PF06713"/>
    </source>
</evidence>
<keyword evidence="1" id="KW-0472">Membrane</keyword>
<keyword evidence="4" id="KW-1185">Reference proteome</keyword>
<dbReference type="EMBL" id="JAEHFX010000005">
    <property type="protein sequence ID" value="MBK0403458.1"/>
    <property type="molecule type" value="Genomic_DNA"/>
</dbReference>
<keyword evidence="1" id="KW-0812">Transmembrane</keyword>
<proteinExistence type="predicted"/>
<sequence>MEQKTLSGKRFAPKRSLFIPATLFLLNLSLILVFQTFRKFTPVDISDWVAIGLWLFFLGYYGWKWRGTHYELRNGTLIYRSGFTRGSIPINRIHKIETQTRSWANVNATLASKGMMITYNKWDELFISPKDETGFLEALLQENPAIQVRKPADKQPALP</sequence>